<feature type="transmembrane region" description="Helical" evidence="1">
    <location>
        <begin position="72"/>
        <end position="91"/>
    </location>
</feature>
<name>A0ABY0SUE0_9RHOB</name>
<keyword evidence="1" id="KW-0472">Membrane</keyword>
<keyword evidence="4" id="KW-0808">Transferase</keyword>
<dbReference type="EMBL" id="FNJD01000023">
    <property type="protein sequence ID" value="SDP61477.1"/>
    <property type="molecule type" value="Genomic_DNA"/>
</dbReference>
<dbReference type="RefSeq" id="WP_167354559.1">
    <property type="nucleotide sequence ID" value="NZ_FNJD01000023.1"/>
</dbReference>
<feature type="domain" description="Acyltransferase 3" evidence="2">
    <location>
        <begin position="5"/>
        <end position="322"/>
    </location>
</feature>
<feature type="transmembrane region" description="Helical" evidence="1">
    <location>
        <begin position="7"/>
        <end position="25"/>
    </location>
</feature>
<reference evidence="4 5" key="1">
    <citation type="submission" date="2016-10" db="EMBL/GenBank/DDBJ databases">
        <authorList>
            <person name="Varghese N."/>
            <person name="Submissions S."/>
        </authorList>
    </citation>
    <scope>NUCLEOTIDE SEQUENCE [LARGE SCALE GENOMIC DNA]</scope>
    <source>
        <strain evidence="4 5">DSM 17584</strain>
    </source>
</reference>
<feature type="transmembrane region" description="Helical" evidence="1">
    <location>
        <begin position="31"/>
        <end position="51"/>
    </location>
</feature>
<evidence type="ECO:0000313" key="5">
    <source>
        <dbReference type="Proteomes" id="UP000198646"/>
    </source>
</evidence>
<evidence type="ECO:0000259" key="2">
    <source>
        <dbReference type="Pfam" id="PF01757"/>
    </source>
</evidence>
<feature type="transmembrane region" description="Helical" evidence="1">
    <location>
        <begin position="241"/>
        <end position="260"/>
    </location>
</feature>
<accession>A0ABY0SUE0</accession>
<dbReference type="PANTHER" id="PTHR23028:SF53">
    <property type="entry name" value="ACYL_TRANSF_3 DOMAIN-CONTAINING PROTEIN"/>
    <property type="match status" value="1"/>
</dbReference>
<gene>
    <name evidence="4" type="ORF">SAMN04488512_1238</name>
</gene>
<dbReference type="InterPro" id="IPR050879">
    <property type="entry name" value="Acyltransferase_3"/>
</dbReference>
<evidence type="ECO:0000313" key="4">
    <source>
        <dbReference type="EMBL" id="SDP61477.1"/>
    </source>
</evidence>
<evidence type="ECO:0000256" key="1">
    <source>
        <dbReference type="SAM" id="Phobius"/>
    </source>
</evidence>
<dbReference type="Proteomes" id="UP000198646">
    <property type="component" value="Unassembled WGS sequence"/>
</dbReference>
<keyword evidence="1" id="KW-1133">Transmembrane helix</keyword>
<feature type="domain" description="SGNH" evidence="3">
    <location>
        <begin position="384"/>
        <end position="631"/>
    </location>
</feature>
<dbReference type="Pfam" id="PF01757">
    <property type="entry name" value="Acyl_transf_3"/>
    <property type="match status" value="1"/>
</dbReference>
<evidence type="ECO:0000259" key="3">
    <source>
        <dbReference type="Pfam" id="PF19040"/>
    </source>
</evidence>
<protein>
    <submittedName>
        <fullName evidence="4">Peptidoglycan/LPS O-acetylase OafA/YrhL, contains acyltransferase and SGNH-hydrolase domains</fullName>
    </submittedName>
</protein>
<keyword evidence="5" id="KW-1185">Reference proteome</keyword>
<feature type="transmembrane region" description="Helical" evidence="1">
    <location>
        <begin position="218"/>
        <end position="235"/>
    </location>
</feature>
<dbReference type="GO" id="GO:0016746">
    <property type="term" value="F:acyltransferase activity"/>
    <property type="evidence" value="ECO:0007669"/>
    <property type="project" value="UniProtKB-KW"/>
</dbReference>
<feature type="transmembrane region" description="Helical" evidence="1">
    <location>
        <begin position="162"/>
        <end position="181"/>
    </location>
</feature>
<feature type="transmembrane region" description="Helical" evidence="1">
    <location>
        <begin position="306"/>
        <end position="327"/>
    </location>
</feature>
<dbReference type="InterPro" id="IPR002656">
    <property type="entry name" value="Acyl_transf_3_dom"/>
</dbReference>
<dbReference type="Pfam" id="PF19040">
    <property type="entry name" value="SGNH"/>
    <property type="match status" value="1"/>
</dbReference>
<sequence length="635" mass="72493">MKYRAEIDGLRALAVVPVIFFHAGFDLFSGGFVGVDVFFVISGYLITTILIEDIEGNRFSIVNFYERRARRILPALFLVLFVTSATSYFTLFPADFKEYSKSLLSVVFFVSNVFFWRESDYFATEAELTPLLHTWSLAVEEQYYVLFPIFLIFAWRFGKSRVFWMIVAMATVSFLISEWGWRYAATANFYLAPTRAWELFAGSISAFIVQEQGVKKNNIFSLLGLGAIIFSIFAYDESTPFPSVYALVPVLGVVLLILYADKETLAARVLSTQGFVGIGLISYSAYLWHQPLLALYRHKFGIELEVIPSLFLVIVVLILSAFTWKFVENPFRSSSSLDRRAIFVSSIFFITILCGLGIAILTTDGASYRYELPPKPSPWADIKCHGAKRVAQYKNPIEYCLGSSTSSSSGDIYLVGDSHAAQITFALKKVAAERSVSFNFINTQSEDDFPYSFLKRPVSNDLILDHLLNVMSEGDYLLVSFHRGHLNPKRNSHFSIDTLKENVYKSNMFTKNMIKYSKLFEEKNIKIVLVKDGPLLNESDASLEECMYNFINKNKTPCKISFERDNNTRYLQSQSFEYISNEFNFITSVDYLPELYTDGYFSPISKNGEYLMFDRNHLTEKASLSLVQFFQDNLK</sequence>
<keyword evidence="4" id="KW-0012">Acyltransferase</keyword>
<feature type="transmembrane region" description="Helical" evidence="1">
    <location>
        <begin position="339"/>
        <end position="361"/>
    </location>
</feature>
<organism evidence="4 5">
    <name type="scientific">Sulfitobacter litoralis</name>
    <dbReference type="NCBI Taxonomy" id="335975"/>
    <lineage>
        <taxon>Bacteria</taxon>
        <taxon>Pseudomonadati</taxon>
        <taxon>Pseudomonadota</taxon>
        <taxon>Alphaproteobacteria</taxon>
        <taxon>Rhodobacterales</taxon>
        <taxon>Roseobacteraceae</taxon>
        <taxon>Sulfitobacter</taxon>
    </lineage>
</organism>
<comment type="caution">
    <text evidence="4">The sequence shown here is derived from an EMBL/GenBank/DDBJ whole genome shotgun (WGS) entry which is preliminary data.</text>
</comment>
<dbReference type="InterPro" id="IPR043968">
    <property type="entry name" value="SGNH"/>
</dbReference>
<proteinExistence type="predicted"/>
<keyword evidence="1" id="KW-0812">Transmembrane</keyword>
<feature type="transmembrane region" description="Helical" evidence="1">
    <location>
        <begin position="267"/>
        <end position="286"/>
    </location>
</feature>
<dbReference type="PANTHER" id="PTHR23028">
    <property type="entry name" value="ACETYLTRANSFERASE"/>
    <property type="match status" value="1"/>
</dbReference>